<evidence type="ECO:0000256" key="6">
    <source>
        <dbReference type="ARBA" id="ARBA00023136"/>
    </source>
</evidence>
<evidence type="ECO:0000256" key="1">
    <source>
        <dbReference type="ARBA" id="ARBA00004651"/>
    </source>
</evidence>
<evidence type="ECO:0000259" key="8">
    <source>
        <dbReference type="Pfam" id="PF01757"/>
    </source>
</evidence>
<organism evidence="9 10">
    <name type="scientific">Segatella copri</name>
    <dbReference type="NCBI Taxonomy" id="165179"/>
    <lineage>
        <taxon>Bacteria</taxon>
        <taxon>Pseudomonadati</taxon>
        <taxon>Bacteroidota</taxon>
        <taxon>Bacteroidia</taxon>
        <taxon>Bacteroidales</taxon>
        <taxon>Prevotellaceae</taxon>
        <taxon>Segatella</taxon>
    </lineage>
</organism>
<dbReference type="GO" id="GO:0009246">
    <property type="term" value="P:enterobacterial common antigen biosynthetic process"/>
    <property type="evidence" value="ECO:0007669"/>
    <property type="project" value="TreeGrafter"/>
</dbReference>
<name>A0A3R6HJM2_9BACT</name>
<keyword evidence="9" id="KW-0808">Transferase</keyword>
<evidence type="ECO:0000256" key="3">
    <source>
        <dbReference type="ARBA" id="ARBA00022475"/>
    </source>
</evidence>
<dbReference type="RefSeq" id="WP_118255814.1">
    <property type="nucleotide sequence ID" value="NZ_QRKB01000064.1"/>
</dbReference>
<keyword evidence="9" id="KW-0012">Acyltransferase</keyword>
<keyword evidence="3" id="KW-1003">Cell membrane</keyword>
<protein>
    <submittedName>
        <fullName evidence="9">Acyltransferase</fullName>
    </submittedName>
</protein>
<feature type="transmembrane region" description="Helical" evidence="7">
    <location>
        <begin position="235"/>
        <end position="256"/>
    </location>
</feature>
<evidence type="ECO:0000256" key="4">
    <source>
        <dbReference type="ARBA" id="ARBA00022692"/>
    </source>
</evidence>
<keyword evidence="6 7" id="KW-0472">Membrane</keyword>
<evidence type="ECO:0000256" key="2">
    <source>
        <dbReference type="ARBA" id="ARBA00007400"/>
    </source>
</evidence>
<reference evidence="9 10" key="1">
    <citation type="submission" date="2018-08" db="EMBL/GenBank/DDBJ databases">
        <title>A genome reference for cultivated species of the human gut microbiota.</title>
        <authorList>
            <person name="Zou Y."/>
            <person name="Xue W."/>
            <person name="Luo G."/>
        </authorList>
    </citation>
    <scope>NUCLEOTIDE SEQUENCE [LARGE SCALE GENOMIC DNA]</scope>
    <source>
        <strain evidence="9 10">AM16-54</strain>
    </source>
</reference>
<accession>A0A3R6HJM2</accession>
<evidence type="ECO:0000256" key="7">
    <source>
        <dbReference type="SAM" id="Phobius"/>
    </source>
</evidence>
<comment type="similarity">
    <text evidence="2">Belongs to the acyltransferase 3 family.</text>
</comment>
<dbReference type="PANTHER" id="PTHR40074">
    <property type="entry name" value="O-ACETYLTRANSFERASE WECH"/>
    <property type="match status" value="1"/>
</dbReference>
<dbReference type="GO" id="GO:0005886">
    <property type="term" value="C:plasma membrane"/>
    <property type="evidence" value="ECO:0007669"/>
    <property type="project" value="UniProtKB-SubCell"/>
</dbReference>
<sequence>MSTYLSNKLRAISFLSIVLVVILHSQLLVYSKGNSFHLQQFLTSEVTRISVPFFFYISGFLLFYNCKTLNYSWYCSKLKKRVRSLLVPFLIWSISGFTIVYSIKFILPSAFNSYQGLEKYQLVDFLQALLWNPVGCYQLWFVRDLFLCVSISPILYGGLKILKELFLLLLFLLWFFDIQYVISIESVLFVTIGAYMALNHKTLAEKVNSEGSVLLQGILWIVFCVWDYSCPFYNIIHGMGLLLGMSFVWGLYDVVYVRTLGRFSNCKVYRYTFFIFVFHEPILTLIKGILLKLAMSQTGILLIYFSAPILVVGICLICARRLKKYFPLVYRIICGGRSQ</sequence>
<dbReference type="PANTHER" id="PTHR40074:SF2">
    <property type="entry name" value="O-ACETYLTRANSFERASE WECH"/>
    <property type="match status" value="1"/>
</dbReference>
<keyword evidence="5 7" id="KW-1133">Transmembrane helix</keyword>
<feature type="transmembrane region" description="Helical" evidence="7">
    <location>
        <begin position="12"/>
        <end position="31"/>
    </location>
</feature>
<dbReference type="EMBL" id="QRKB01000064">
    <property type="protein sequence ID" value="RHH75553.1"/>
    <property type="molecule type" value="Genomic_DNA"/>
</dbReference>
<dbReference type="GO" id="GO:0016413">
    <property type="term" value="F:O-acetyltransferase activity"/>
    <property type="evidence" value="ECO:0007669"/>
    <property type="project" value="TreeGrafter"/>
</dbReference>
<comment type="caution">
    <text evidence="9">The sequence shown here is derived from an EMBL/GenBank/DDBJ whole genome shotgun (WGS) entry which is preliminary data.</text>
</comment>
<feature type="domain" description="Acyltransferase 3" evidence="8">
    <location>
        <begin position="14"/>
        <end position="319"/>
    </location>
</feature>
<dbReference type="AlphaFoldDB" id="A0A3R6HJM2"/>
<dbReference type="Proteomes" id="UP000284548">
    <property type="component" value="Unassembled WGS sequence"/>
</dbReference>
<comment type="subcellular location">
    <subcellularLocation>
        <location evidence="1">Cell membrane</location>
        <topology evidence="1">Multi-pass membrane protein</topology>
    </subcellularLocation>
</comment>
<evidence type="ECO:0000313" key="9">
    <source>
        <dbReference type="EMBL" id="RHH75553.1"/>
    </source>
</evidence>
<evidence type="ECO:0000313" key="10">
    <source>
        <dbReference type="Proteomes" id="UP000284548"/>
    </source>
</evidence>
<gene>
    <name evidence="9" type="ORF">DW192_15105</name>
</gene>
<feature type="transmembrane region" description="Helical" evidence="7">
    <location>
        <begin position="298"/>
        <end position="319"/>
    </location>
</feature>
<feature type="transmembrane region" description="Helical" evidence="7">
    <location>
        <begin position="268"/>
        <end position="286"/>
    </location>
</feature>
<feature type="transmembrane region" description="Helical" evidence="7">
    <location>
        <begin position="46"/>
        <end position="64"/>
    </location>
</feature>
<dbReference type="InterPro" id="IPR002656">
    <property type="entry name" value="Acyl_transf_3_dom"/>
</dbReference>
<proteinExistence type="inferred from homology"/>
<keyword evidence="4 7" id="KW-0812">Transmembrane</keyword>
<dbReference type="Pfam" id="PF01757">
    <property type="entry name" value="Acyl_transf_3"/>
    <property type="match status" value="1"/>
</dbReference>
<evidence type="ECO:0000256" key="5">
    <source>
        <dbReference type="ARBA" id="ARBA00022989"/>
    </source>
</evidence>
<feature type="transmembrane region" description="Helical" evidence="7">
    <location>
        <begin position="85"/>
        <end position="105"/>
    </location>
</feature>